<dbReference type="EMBL" id="QPMM01000013">
    <property type="protein sequence ID" value="RFS19520.1"/>
    <property type="molecule type" value="Genomic_DNA"/>
</dbReference>
<proteinExistence type="predicted"/>
<dbReference type="AlphaFoldDB" id="A0A3E1Y469"/>
<gene>
    <name evidence="1" type="ORF">DVR12_23075</name>
</gene>
<organism evidence="1 2">
    <name type="scientific">Chitinophaga silvatica</name>
    <dbReference type="NCBI Taxonomy" id="2282649"/>
    <lineage>
        <taxon>Bacteria</taxon>
        <taxon>Pseudomonadati</taxon>
        <taxon>Bacteroidota</taxon>
        <taxon>Chitinophagia</taxon>
        <taxon>Chitinophagales</taxon>
        <taxon>Chitinophagaceae</taxon>
        <taxon>Chitinophaga</taxon>
    </lineage>
</organism>
<evidence type="ECO:0008006" key="3">
    <source>
        <dbReference type="Google" id="ProtNLM"/>
    </source>
</evidence>
<sequence>MKQLIYFIFLLLFSVLISCKIKPDSSMNDLECINGNDDNIESTNKQLSAKNYNYQPAKKLELKKNSLIDLQSAHLHLGEISDSDEMASEYKKWNLSSSEILTILRNGEAINSHDFSYLYYVLPCEMRGSAMIDSSMYSFKINAGSYFILSNADTSYYFGCSNIKCKKYFLMTGGSPVRDLGQ</sequence>
<name>A0A3E1Y469_9BACT</name>
<dbReference type="PROSITE" id="PS51257">
    <property type="entry name" value="PROKAR_LIPOPROTEIN"/>
    <property type="match status" value="1"/>
</dbReference>
<dbReference type="Proteomes" id="UP000260644">
    <property type="component" value="Unassembled WGS sequence"/>
</dbReference>
<evidence type="ECO:0000313" key="2">
    <source>
        <dbReference type="Proteomes" id="UP000260644"/>
    </source>
</evidence>
<dbReference type="OrthoDB" id="665442at2"/>
<reference evidence="1 2" key="1">
    <citation type="submission" date="2018-07" db="EMBL/GenBank/DDBJ databases">
        <title>Chitinophaga K2CV101002-2 sp. nov., isolated from a monsoon evergreen broad-leaved forest soil.</title>
        <authorList>
            <person name="Lv Y."/>
        </authorList>
    </citation>
    <scope>NUCLEOTIDE SEQUENCE [LARGE SCALE GENOMIC DNA]</scope>
    <source>
        <strain evidence="1 2">GDMCC 1.1288</strain>
    </source>
</reference>
<evidence type="ECO:0000313" key="1">
    <source>
        <dbReference type="EMBL" id="RFS19520.1"/>
    </source>
</evidence>
<protein>
    <recommendedName>
        <fullName evidence="3">Lipoprotein</fullName>
    </recommendedName>
</protein>
<comment type="caution">
    <text evidence="1">The sequence shown here is derived from an EMBL/GenBank/DDBJ whole genome shotgun (WGS) entry which is preliminary data.</text>
</comment>
<keyword evidence="2" id="KW-1185">Reference proteome</keyword>
<accession>A0A3E1Y469</accession>
<dbReference type="RefSeq" id="WP_116978174.1">
    <property type="nucleotide sequence ID" value="NZ_QPMM01000013.1"/>
</dbReference>